<evidence type="ECO:0000256" key="7">
    <source>
        <dbReference type="ARBA" id="ARBA00022737"/>
    </source>
</evidence>
<accession>A0A5N5SSV8</accession>
<evidence type="ECO:0000313" key="13">
    <source>
        <dbReference type="Proteomes" id="UP000326759"/>
    </source>
</evidence>
<dbReference type="FunFam" id="1.25.40.10:FF:000043">
    <property type="entry name" value="G-protein-signaling modulator 2 isoform X1"/>
    <property type="match status" value="1"/>
</dbReference>
<dbReference type="PANTHER" id="PTHR45954">
    <property type="entry name" value="LD33695P"/>
    <property type="match status" value="1"/>
</dbReference>
<dbReference type="PROSITE" id="PS50005">
    <property type="entry name" value="TPR"/>
    <property type="match status" value="1"/>
</dbReference>
<dbReference type="InterPro" id="IPR003109">
    <property type="entry name" value="GoLoco_motif"/>
</dbReference>
<organism evidence="12 13">
    <name type="scientific">Armadillidium nasatum</name>
    <dbReference type="NCBI Taxonomy" id="96803"/>
    <lineage>
        <taxon>Eukaryota</taxon>
        <taxon>Metazoa</taxon>
        <taxon>Ecdysozoa</taxon>
        <taxon>Arthropoda</taxon>
        <taxon>Crustacea</taxon>
        <taxon>Multicrustacea</taxon>
        <taxon>Malacostraca</taxon>
        <taxon>Eumalacostraca</taxon>
        <taxon>Peracarida</taxon>
        <taxon>Isopoda</taxon>
        <taxon>Oniscidea</taxon>
        <taxon>Crinocheta</taxon>
        <taxon>Armadillidiidae</taxon>
        <taxon>Armadillidium</taxon>
    </lineage>
</organism>
<evidence type="ECO:0000256" key="9">
    <source>
        <dbReference type="ARBA" id="ARBA00023136"/>
    </source>
</evidence>
<dbReference type="EMBL" id="SEYY01020469">
    <property type="protein sequence ID" value="KAB7497294.1"/>
    <property type="molecule type" value="Genomic_DNA"/>
</dbReference>
<dbReference type="Pfam" id="PF02188">
    <property type="entry name" value="GoLoco"/>
    <property type="match status" value="4"/>
</dbReference>
<dbReference type="GO" id="GO:0005886">
    <property type="term" value="C:plasma membrane"/>
    <property type="evidence" value="ECO:0007669"/>
    <property type="project" value="UniProtKB-SubCell"/>
</dbReference>
<evidence type="ECO:0000256" key="8">
    <source>
        <dbReference type="ARBA" id="ARBA00022803"/>
    </source>
</evidence>
<feature type="region of interest" description="Disordered" evidence="11">
    <location>
        <begin position="680"/>
        <end position="754"/>
    </location>
</feature>
<keyword evidence="9" id="KW-0472">Membrane</keyword>
<name>A0A5N5SSV8_9CRUS</name>
<proteinExistence type="inferred from homology"/>
<feature type="compositionally biased region" description="Polar residues" evidence="11">
    <location>
        <begin position="430"/>
        <end position="465"/>
    </location>
</feature>
<dbReference type="AlphaFoldDB" id="A0A5N5SSV8"/>
<dbReference type="SMART" id="SM00390">
    <property type="entry name" value="GoLoco"/>
    <property type="match status" value="4"/>
</dbReference>
<evidence type="ECO:0000256" key="2">
    <source>
        <dbReference type="ARBA" id="ARBA00004496"/>
    </source>
</evidence>
<feature type="compositionally biased region" description="Low complexity" evidence="11">
    <location>
        <begin position="402"/>
        <end position="414"/>
    </location>
</feature>
<dbReference type="GO" id="GO:0005938">
    <property type="term" value="C:cell cortex"/>
    <property type="evidence" value="ECO:0007669"/>
    <property type="project" value="TreeGrafter"/>
</dbReference>
<dbReference type="GO" id="GO:0000132">
    <property type="term" value="P:establishment of mitotic spindle orientation"/>
    <property type="evidence" value="ECO:0007669"/>
    <property type="project" value="TreeGrafter"/>
</dbReference>
<feature type="compositionally biased region" description="Basic and acidic residues" evidence="11">
    <location>
        <begin position="497"/>
        <end position="514"/>
    </location>
</feature>
<keyword evidence="13" id="KW-1185">Reference proteome</keyword>
<evidence type="ECO:0000256" key="3">
    <source>
        <dbReference type="ARBA" id="ARBA00006600"/>
    </source>
</evidence>
<keyword evidence="6" id="KW-0597">Phosphoprotein</keyword>
<dbReference type="InterPro" id="IPR019734">
    <property type="entry name" value="TPR_rpt"/>
</dbReference>
<dbReference type="InterPro" id="IPR052386">
    <property type="entry name" value="GPSM"/>
</dbReference>
<dbReference type="Gene3D" id="1.25.40.10">
    <property type="entry name" value="Tetratricopeptide repeat domain"/>
    <property type="match status" value="3"/>
</dbReference>
<evidence type="ECO:0000256" key="1">
    <source>
        <dbReference type="ARBA" id="ARBA00004236"/>
    </source>
</evidence>
<dbReference type="OrthoDB" id="286233at2759"/>
<feature type="repeat" description="TPR" evidence="10">
    <location>
        <begin position="224"/>
        <end position="257"/>
    </location>
</feature>
<sequence>MDSSTCLELALEGERLCKSGDCRAGVAFFEAALRAGTDDLRTLSAVYSQLGNAFFYLAEYDKAMEYHKLDLTVATTMGDRLGVAKASGNLGNTLKVMGKFKEAVICCERHLTISQELEDKVGEGRALYNLGNVYHAQGKHLGRVGPQEPGGFSEEVKHCLQKAVEYYAANLKLMEELGDRSAQGRACGNLGNTHYLLGNFSQAICYHNERLTIAKEFGDKAAERRAHSNLGNAHIFLGEFETAADHYKKTLQLAQELSDRAVEAQACYSLGNTYTLLRDYPMAIHYHLRHLAIAQELNDRVGEGRACWSLGNAYQATNNHEKALYYANRHLVISKEIGDQTGQAAAQMNLNDIRRALGLPLTTQEGSGANSEIARARNRRKSMEQMDLLKMTPDSKGVLQKLEGSPPEELSSPSCTPKKSPLKRLAKSGGISSHQSRLMNQSPQSPSGARLNSSYQSDQNTSVNDESGMDVDSFFELLSKFQSKRMDDQRCPLSLDPNKENKEPSSSSPKDDNSSRAPHPPPQAPPPQSSPSASPNANGGIVHLEGASSASNQNKEDLMELILGMQSRRMDEQRAALPNLPGLTNQKVLNSFPKPSTEDSSLPDDNFFDMLMRCQGSRLEDQRSTLPVDNRNVISSQAPTVPDDDFFALILRFQSSGRLEDQRSSLPRDTPQKIPFPLRLSASANEPNSPPSTAGTPTIPTATADTTTTASSSTVTSTVGVTSINSNNNVANNGCSSSSNSSSGLVSRLVKGKK</sequence>
<dbReference type="Proteomes" id="UP000326759">
    <property type="component" value="Unassembled WGS sequence"/>
</dbReference>
<dbReference type="GO" id="GO:0005092">
    <property type="term" value="F:GDP-dissociation inhibitor activity"/>
    <property type="evidence" value="ECO:0007669"/>
    <property type="project" value="TreeGrafter"/>
</dbReference>
<feature type="region of interest" description="Disordered" evidence="11">
    <location>
        <begin position="391"/>
        <end position="468"/>
    </location>
</feature>
<evidence type="ECO:0000256" key="11">
    <source>
        <dbReference type="SAM" id="MobiDB-lite"/>
    </source>
</evidence>
<dbReference type="SMART" id="SM00028">
    <property type="entry name" value="TPR"/>
    <property type="match status" value="7"/>
</dbReference>
<dbReference type="InterPro" id="IPR011990">
    <property type="entry name" value="TPR-like_helical_dom_sf"/>
</dbReference>
<comment type="subcellular location">
    <subcellularLocation>
        <location evidence="1">Cell membrane</location>
    </subcellularLocation>
    <subcellularLocation>
        <location evidence="2">Cytoplasm</location>
    </subcellularLocation>
</comment>
<dbReference type="GO" id="GO:0001965">
    <property type="term" value="F:G-protein alpha-subunit binding"/>
    <property type="evidence" value="ECO:0007669"/>
    <property type="project" value="TreeGrafter"/>
</dbReference>
<feature type="region of interest" description="Disordered" evidence="11">
    <location>
        <begin position="486"/>
        <end position="553"/>
    </location>
</feature>
<evidence type="ECO:0000313" key="12">
    <source>
        <dbReference type="EMBL" id="KAB7497294.1"/>
    </source>
</evidence>
<evidence type="ECO:0000256" key="4">
    <source>
        <dbReference type="ARBA" id="ARBA00022475"/>
    </source>
</evidence>
<keyword evidence="8 10" id="KW-0802">TPR repeat</keyword>
<keyword evidence="5" id="KW-0963">Cytoplasm</keyword>
<keyword evidence="7" id="KW-0677">Repeat</keyword>
<gene>
    <name evidence="12" type="primary">GPSM2</name>
    <name evidence="12" type="ORF">Anas_01330</name>
</gene>
<dbReference type="PROSITE" id="PS50877">
    <property type="entry name" value="GOLOCO"/>
    <property type="match status" value="4"/>
</dbReference>
<protein>
    <submittedName>
        <fullName evidence="12">G-protein-signaling modulator 2</fullName>
    </submittedName>
</protein>
<dbReference type="Pfam" id="PF13424">
    <property type="entry name" value="TPR_12"/>
    <property type="match status" value="3"/>
</dbReference>
<reference evidence="12 13" key="1">
    <citation type="journal article" date="2019" name="PLoS Biol.">
        <title>Sex chromosomes control vertical transmission of feminizing Wolbachia symbionts in an isopod.</title>
        <authorList>
            <person name="Becking T."/>
            <person name="Chebbi M.A."/>
            <person name="Giraud I."/>
            <person name="Moumen B."/>
            <person name="Laverre T."/>
            <person name="Caubet Y."/>
            <person name="Peccoud J."/>
            <person name="Gilbert C."/>
            <person name="Cordaux R."/>
        </authorList>
    </citation>
    <scope>NUCLEOTIDE SEQUENCE [LARGE SCALE GENOMIC DNA]</scope>
    <source>
        <strain evidence="12">ANa2</strain>
        <tissue evidence="12">Whole body excluding digestive tract and cuticle</tissue>
    </source>
</reference>
<feature type="compositionally biased region" description="Pro residues" evidence="11">
    <location>
        <begin position="518"/>
        <end position="529"/>
    </location>
</feature>
<dbReference type="PANTHER" id="PTHR45954:SF1">
    <property type="entry name" value="LD33695P"/>
    <property type="match status" value="1"/>
</dbReference>
<feature type="compositionally biased region" description="Low complexity" evidence="11">
    <location>
        <begin position="681"/>
        <end position="743"/>
    </location>
</feature>
<dbReference type="SUPFAM" id="SSF48452">
    <property type="entry name" value="TPR-like"/>
    <property type="match status" value="2"/>
</dbReference>
<keyword evidence="4" id="KW-1003">Cell membrane</keyword>
<comment type="caution">
    <text evidence="12">The sequence shown here is derived from an EMBL/GenBank/DDBJ whole genome shotgun (WGS) entry which is preliminary data.</text>
</comment>
<comment type="similarity">
    <text evidence="3">Belongs to the GPSM family.</text>
</comment>
<evidence type="ECO:0000256" key="5">
    <source>
        <dbReference type="ARBA" id="ARBA00022490"/>
    </source>
</evidence>
<evidence type="ECO:0000256" key="10">
    <source>
        <dbReference type="PROSITE-ProRule" id="PRU00339"/>
    </source>
</evidence>
<evidence type="ECO:0000256" key="6">
    <source>
        <dbReference type="ARBA" id="ARBA00022553"/>
    </source>
</evidence>